<dbReference type="RefSeq" id="WP_065119264.1">
    <property type="nucleotide sequence ID" value="NZ_LZKQ01000037.1"/>
</dbReference>
<protein>
    <submittedName>
        <fullName evidence="1">Phosphonomutase</fullName>
    </submittedName>
</protein>
<comment type="caution">
    <text evidence="1">The sequence shown here is derived from an EMBL/GenBank/DDBJ whole genome shotgun (WGS) entry which is preliminary data.</text>
</comment>
<evidence type="ECO:0000313" key="2">
    <source>
        <dbReference type="Proteomes" id="UP000093795"/>
    </source>
</evidence>
<dbReference type="PANTHER" id="PTHR42905">
    <property type="entry name" value="PHOSPHOENOLPYRUVATE CARBOXYLASE"/>
    <property type="match status" value="1"/>
</dbReference>
<dbReference type="STRING" id="1790.A5645_02070"/>
<dbReference type="AlphaFoldDB" id="A0A1A3CUJ9"/>
<proteinExistence type="predicted"/>
<accession>A0A1A3CUJ9</accession>
<reference evidence="1 2" key="1">
    <citation type="submission" date="2016-06" db="EMBL/GenBank/DDBJ databases">
        <authorList>
            <person name="Kjaerup R.B."/>
            <person name="Dalgaard T.S."/>
            <person name="Juul-Madsen H.R."/>
        </authorList>
    </citation>
    <scope>NUCLEOTIDE SEQUENCE [LARGE SCALE GENOMIC DNA]</scope>
    <source>
        <strain evidence="1 2">1081914.2</strain>
    </source>
</reference>
<evidence type="ECO:0000313" key="1">
    <source>
        <dbReference type="EMBL" id="OBI90494.1"/>
    </source>
</evidence>
<dbReference type="InterPro" id="IPR015813">
    <property type="entry name" value="Pyrv/PenolPyrv_kinase-like_dom"/>
</dbReference>
<organism evidence="1 2">
    <name type="scientific">Mycobacterium asiaticum</name>
    <dbReference type="NCBI Taxonomy" id="1790"/>
    <lineage>
        <taxon>Bacteria</taxon>
        <taxon>Bacillati</taxon>
        <taxon>Actinomycetota</taxon>
        <taxon>Actinomycetes</taxon>
        <taxon>Mycobacteriales</taxon>
        <taxon>Mycobacteriaceae</taxon>
        <taxon>Mycobacterium</taxon>
    </lineage>
</organism>
<name>A0A1A3CUJ9_MYCAS</name>
<dbReference type="InterPro" id="IPR040442">
    <property type="entry name" value="Pyrv_kinase-like_dom_sf"/>
</dbReference>
<dbReference type="Gene3D" id="3.20.20.60">
    <property type="entry name" value="Phosphoenolpyruvate-binding domains"/>
    <property type="match status" value="1"/>
</dbReference>
<dbReference type="Pfam" id="PF13714">
    <property type="entry name" value="PEP_mutase"/>
    <property type="match status" value="1"/>
</dbReference>
<dbReference type="SUPFAM" id="SSF51621">
    <property type="entry name" value="Phosphoenolpyruvate/pyruvate domain"/>
    <property type="match status" value="1"/>
</dbReference>
<dbReference type="CDD" id="cd00377">
    <property type="entry name" value="ICL_PEPM"/>
    <property type="match status" value="1"/>
</dbReference>
<dbReference type="EMBL" id="LZKQ01000037">
    <property type="protein sequence ID" value="OBI90494.1"/>
    <property type="molecule type" value="Genomic_DNA"/>
</dbReference>
<dbReference type="InterPro" id="IPR039556">
    <property type="entry name" value="ICL/PEPM"/>
</dbReference>
<dbReference type="GO" id="GO:0003824">
    <property type="term" value="F:catalytic activity"/>
    <property type="evidence" value="ECO:0007669"/>
    <property type="project" value="InterPro"/>
</dbReference>
<sequence>MPQVPGQSERARALLDLHQRGNPVVLPTVWDAWSARLAVQAGFVALTVGSHPLADSIGKADNEGMSFDDVLARVAQITAAVAELGSVPVSVDIESGYGLPAARLIEGLVGVGAVGLNIEDTVHSEGGRLRSSAEHAELVGALRAAADATGVHVVINARTDVFLRNGALQDAGPDTTDLVDVAVARLTEAAGAGADVLYPVGRHEPETLRRLATELPLPVNAIAAPDQDDPAAFGPLGVARISFGPFLQYALSARANELLARGR</sequence>
<dbReference type="Proteomes" id="UP000093795">
    <property type="component" value="Unassembled WGS sequence"/>
</dbReference>
<dbReference type="OrthoDB" id="9780430at2"/>
<dbReference type="PANTHER" id="PTHR42905:SF16">
    <property type="entry name" value="CARBOXYPHOSPHONOENOLPYRUVATE PHOSPHONOMUTASE-LIKE PROTEIN (AFU_ORTHOLOGUE AFUA_5G07230)"/>
    <property type="match status" value="1"/>
</dbReference>
<dbReference type="eggNOG" id="COG2513">
    <property type="taxonomic scope" value="Bacteria"/>
</dbReference>
<gene>
    <name evidence="1" type="ORF">A9X01_11620</name>
</gene>